<proteinExistence type="predicted"/>
<evidence type="ECO:0000256" key="6">
    <source>
        <dbReference type="ARBA" id="ARBA00023054"/>
    </source>
</evidence>
<evidence type="ECO:0000256" key="1">
    <source>
        <dbReference type="ARBA" id="ARBA00022468"/>
    </source>
</evidence>
<gene>
    <name evidence="12" type="ORF">ZOSMA_2G00720</name>
</gene>
<feature type="repeat" description="ANK" evidence="7">
    <location>
        <begin position="728"/>
        <end position="760"/>
    </location>
</feature>
<feature type="region of interest" description="Disordered" evidence="9">
    <location>
        <begin position="440"/>
        <end position="498"/>
    </location>
</feature>
<dbReference type="InterPro" id="IPR001164">
    <property type="entry name" value="ArfGAP_dom"/>
</dbReference>
<dbReference type="Pfam" id="PF12796">
    <property type="entry name" value="Ank_2"/>
    <property type="match status" value="1"/>
</dbReference>
<dbReference type="GO" id="GO:0008270">
    <property type="term" value="F:zinc ion binding"/>
    <property type="evidence" value="ECO:0007669"/>
    <property type="project" value="UniProtKB-KW"/>
</dbReference>
<feature type="compositionally biased region" description="Polar residues" evidence="9">
    <location>
        <begin position="440"/>
        <end position="453"/>
    </location>
</feature>
<evidence type="ECO:0000256" key="9">
    <source>
        <dbReference type="SAM" id="MobiDB-lite"/>
    </source>
</evidence>
<dbReference type="EMBL" id="LFYR01000981">
    <property type="protein sequence ID" value="KMZ66060.1"/>
    <property type="molecule type" value="Genomic_DNA"/>
</dbReference>
<dbReference type="STRING" id="29655.A0A0K9PCX1"/>
<dbReference type="PANTHER" id="PTHR23180">
    <property type="entry name" value="CENTAURIN/ARF"/>
    <property type="match status" value="1"/>
</dbReference>
<keyword evidence="5" id="KW-0862">Zinc</keyword>
<dbReference type="InterPro" id="IPR036770">
    <property type="entry name" value="Ankyrin_rpt-contain_sf"/>
</dbReference>
<dbReference type="OrthoDB" id="194358at2759"/>
<comment type="caution">
    <text evidence="12">The sequence shown here is derived from an EMBL/GenBank/DDBJ whole genome shotgun (WGS) entry which is preliminary data.</text>
</comment>
<dbReference type="CDD" id="cd08204">
    <property type="entry name" value="ArfGap"/>
    <property type="match status" value="1"/>
</dbReference>
<dbReference type="SUPFAM" id="SSF48403">
    <property type="entry name" value="Ankyrin repeat"/>
    <property type="match status" value="1"/>
</dbReference>
<name>A0A0K9PCX1_ZOSMR</name>
<dbReference type="InterPro" id="IPR011993">
    <property type="entry name" value="PH-like_dom_sf"/>
</dbReference>
<dbReference type="Pfam" id="PF00169">
    <property type="entry name" value="PH"/>
    <property type="match status" value="1"/>
</dbReference>
<dbReference type="Gene3D" id="2.30.29.30">
    <property type="entry name" value="Pleckstrin-homology domain (PH domain)/Phosphotyrosine-binding domain (PTB)"/>
    <property type="match status" value="1"/>
</dbReference>
<dbReference type="GO" id="GO:0005096">
    <property type="term" value="F:GTPase activator activity"/>
    <property type="evidence" value="ECO:0007669"/>
    <property type="project" value="UniProtKB-KW"/>
</dbReference>
<keyword evidence="6" id="KW-0175">Coiled coil</keyword>
<keyword evidence="3" id="KW-0677">Repeat</keyword>
<dbReference type="PROSITE" id="PS50088">
    <property type="entry name" value="ANK_REPEAT"/>
    <property type="match status" value="2"/>
</dbReference>
<dbReference type="InterPro" id="IPR035670">
    <property type="entry name" value="AGD1/2/3/4_BAR_plant"/>
</dbReference>
<keyword evidence="2" id="KW-0479">Metal-binding</keyword>
<evidence type="ECO:0000256" key="4">
    <source>
        <dbReference type="ARBA" id="ARBA00022771"/>
    </source>
</evidence>
<dbReference type="Gene3D" id="1.10.220.150">
    <property type="entry name" value="Arf GTPase activating protein"/>
    <property type="match status" value="1"/>
</dbReference>
<evidence type="ECO:0000256" key="8">
    <source>
        <dbReference type="PROSITE-ProRule" id="PRU00288"/>
    </source>
</evidence>
<dbReference type="InterPro" id="IPR004148">
    <property type="entry name" value="BAR_dom"/>
</dbReference>
<keyword evidence="7" id="KW-0040">ANK repeat</keyword>
<dbReference type="PROSITE" id="PS50115">
    <property type="entry name" value="ARFGAP"/>
    <property type="match status" value="1"/>
</dbReference>
<dbReference type="InterPro" id="IPR037278">
    <property type="entry name" value="ARFGAP/RecO"/>
</dbReference>
<dbReference type="Gene3D" id="1.25.40.20">
    <property type="entry name" value="Ankyrin repeat-containing domain"/>
    <property type="match status" value="1"/>
</dbReference>
<evidence type="ECO:0000259" key="11">
    <source>
        <dbReference type="PROSITE" id="PS50115"/>
    </source>
</evidence>
<dbReference type="SMART" id="SM00721">
    <property type="entry name" value="BAR"/>
    <property type="match status" value="1"/>
</dbReference>
<feature type="repeat" description="ANK" evidence="7">
    <location>
        <begin position="761"/>
        <end position="793"/>
    </location>
</feature>
<keyword evidence="1" id="KW-0343">GTPase activation</keyword>
<dbReference type="CDD" id="cd13250">
    <property type="entry name" value="PH_ACAP"/>
    <property type="match status" value="1"/>
</dbReference>
<dbReference type="Gene3D" id="1.20.1270.60">
    <property type="entry name" value="Arfaptin homology (AH) domain/BAR domain"/>
    <property type="match status" value="1"/>
</dbReference>
<dbReference type="SUPFAM" id="SSF57863">
    <property type="entry name" value="ArfGap/RecO-like zinc finger"/>
    <property type="match status" value="1"/>
</dbReference>
<keyword evidence="4 8" id="KW-0863">Zinc-finger</keyword>
<dbReference type="OMA" id="SMDEIQL"/>
<evidence type="ECO:0000256" key="7">
    <source>
        <dbReference type="PROSITE-ProRule" id="PRU00023"/>
    </source>
</evidence>
<evidence type="ECO:0000259" key="10">
    <source>
        <dbReference type="PROSITE" id="PS50003"/>
    </source>
</evidence>
<dbReference type="PANTHER" id="PTHR23180:SF160">
    <property type="entry name" value="ADP-RIBOSYLATION FACTOR GTPASE-ACTIVATING PROTEIN EFFECTOR PROTEIN 1"/>
    <property type="match status" value="1"/>
</dbReference>
<feature type="domain" description="Arf-GAP" evidence="11">
    <location>
        <begin position="498"/>
        <end position="636"/>
    </location>
</feature>
<evidence type="ECO:0000313" key="13">
    <source>
        <dbReference type="Proteomes" id="UP000036987"/>
    </source>
</evidence>
<dbReference type="GO" id="GO:0005737">
    <property type="term" value="C:cytoplasm"/>
    <property type="evidence" value="ECO:0007669"/>
    <property type="project" value="InterPro"/>
</dbReference>
<dbReference type="FunFam" id="1.10.220.150:FF:000019">
    <property type="entry name" value="ADP-ribosylation factor GTPase-activating protein AGD1"/>
    <property type="match status" value="1"/>
</dbReference>
<dbReference type="Pfam" id="PF16746">
    <property type="entry name" value="BAR_3"/>
    <property type="match status" value="1"/>
</dbReference>
<dbReference type="PRINTS" id="PR00405">
    <property type="entry name" value="REVINTRACTNG"/>
</dbReference>
<feature type="domain" description="PH" evidence="10">
    <location>
        <begin position="292"/>
        <end position="430"/>
    </location>
</feature>
<dbReference type="PROSITE" id="PS50003">
    <property type="entry name" value="PH_DOMAIN"/>
    <property type="match status" value="1"/>
</dbReference>
<dbReference type="SUPFAM" id="SSF103657">
    <property type="entry name" value="BAR/IMD domain-like"/>
    <property type="match status" value="1"/>
</dbReference>
<dbReference type="PROSITE" id="PS50297">
    <property type="entry name" value="ANK_REP_REGION"/>
    <property type="match status" value="2"/>
</dbReference>
<sequence>MHFAKLDDSPMFRKQIQSLEENAESLRERSLKFYKGCRKYTEELGEAYDGDIAFASSLEMFGGGHNDPVGVAFGGPVMTKFTIALREIGTYKEVLRSQVEHMLNDRLMQFVSIDLHDVKEARKRFDRTCLLYDQAREKYLSIRKSTRSEIATALEEELHSTRSSFEQARFNLITVVSNVEAKKRFEFLEAISGTMDAHLRYFKQGYELLQQMEPYIHQVLTYAQQSRERSNCEQSALTERMQEFKRQIDREIRWSSIGSLCSPNGDGMQSVGRSSHKMIEAVMQLASKGKVQTIRQGYLSKRSTNLRGDWKRRFFVLDSRGMLYYYRKQGSRQSGSSSQPCSQRGLNSSELSTGLLGRWLSSHYHSGVHDENSVAHHTVNLLTSTIKVDSDQSDLRFCFRIISPSKIYTLQAESAMDQMDWIEKITGVIASLLSSHTQEQHLSPKLSGNNQVTSDSSSIGSYSDHDHHLSMEESSSDRSFNGGRHDRSGRGSHHQRHEKPIVVLRDVHGNNVCADCGSPDPDWASLNLGLLVCIECSGVHRNLGVHMSKIRSLTLDVKIWEPSVIMLFQSLGNTFVNSVWEKSLPDNASTSSSLHEKQHQVTIHKPNHIDPISVKEKFIQAKYAEKLFIQEQVVDKRRSVDERLWDSVYRNDKKSVYAYLVVSGGNINLIHRQTPLKTSLSLAKEIPISERARSGTLSRSHSCEHSSKMTLKNSLCDDKHSYHRESLDGCTLLHLACHTTDIGMIELLLQYGADTNATDIKGRTPLHHCTLEGKSEFAKLLLTRGANPQAVDFDGKKPSYYATDMRNITDAEVLLMLEYTDR</sequence>
<dbReference type="AlphaFoldDB" id="A0A0K9PCX1"/>
<evidence type="ECO:0000256" key="2">
    <source>
        <dbReference type="ARBA" id="ARBA00022723"/>
    </source>
</evidence>
<dbReference type="InterPro" id="IPR002110">
    <property type="entry name" value="Ankyrin_rpt"/>
</dbReference>
<accession>A0A0K9PCX1</accession>
<evidence type="ECO:0000256" key="5">
    <source>
        <dbReference type="ARBA" id="ARBA00022833"/>
    </source>
</evidence>
<protein>
    <submittedName>
        <fullName evidence="12">ADP-ribosylation factor GTPase-activating protein AGD3</fullName>
    </submittedName>
</protein>
<reference evidence="13" key="1">
    <citation type="journal article" date="2016" name="Nature">
        <title>The genome of the seagrass Zostera marina reveals angiosperm adaptation to the sea.</title>
        <authorList>
            <person name="Olsen J.L."/>
            <person name="Rouze P."/>
            <person name="Verhelst B."/>
            <person name="Lin Y.-C."/>
            <person name="Bayer T."/>
            <person name="Collen J."/>
            <person name="Dattolo E."/>
            <person name="De Paoli E."/>
            <person name="Dittami S."/>
            <person name="Maumus F."/>
            <person name="Michel G."/>
            <person name="Kersting A."/>
            <person name="Lauritano C."/>
            <person name="Lohaus R."/>
            <person name="Toepel M."/>
            <person name="Tonon T."/>
            <person name="Vanneste K."/>
            <person name="Amirebrahimi M."/>
            <person name="Brakel J."/>
            <person name="Bostroem C."/>
            <person name="Chovatia M."/>
            <person name="Grimwood J."/>
            <person name="Jenkins J.W."/>
            <person name="Jueterbock A."/>
            <person name="Mraz A."/>
            <person name="Stam W.T."/>
            <person name="Tice H."/>
            <person name="Bornberg-Bauer E."/>
            <person name="Green P.J."/>
            <person name="Pearson G.A."/>
            <person name="Procaccini G."/>
            <person name="Duarte C.M."/>
            <person name="Schmutz J."/>
            <person name="Reusch T.B.H."/>
            <person name="Van de Peer Y."/>
        </authorList>
    </citation>
    <scope>NUCLEOTIDE SEQUENCE [LARGE SCALE GENOMIC DNA]</scope>
    <source>
        <strain evidence="13">cv. Finnish</strain>
    </source>
</reference>
<dbReference type="InterPro" id="IPR038508">
    <property type="entry name" value="ArfGAP_dom_sf"/>
</dbReference>
<dbReference type="CDD" id="cd07606">
    <property type="entry name" value="BAR_SFC_plant"/>
    <property type="match status" value="1"/>
</dbReference>
<evidence type="ECO:0000256" key="3">
    <source>
        <dbReference type="ARBA" id="ARBA00022737"/>
    </source>
</evidence>
<dbReference type="SMART" id="SM00233">
    <property type="entry name" value="PH"/>
    <property type="match status" value="1"/>
</dbReference>
<dbReference type="InterPro" id="IPR001849">
    <property type="entry name" value="PH_domain"/>
</dbReference>
<dbReference type="SUPFAM" id="SSF50729">
    <property type="entry name" value="PH domain-like"/>
    <property type="match status" value="1"/>
</dbReference>
<keyword evidence="13" id="KW-1185">Reference proteome</keyword>
<dbReference type="Proteomes" id="UP000036987">
    <property type="component" value="Unassembled WGS sequence"/>
</dbReference>
<dbReference type="SMART" id="SM00248">
    <property type="entry name" value="ANK"/>
    <property type="match status" value="2"/>
</dbReference>
<dbReference type="SMART" id="SM00105">
    <property type="entry name" value="ArfGap"/>
    <property type="match status" value="1"/>
</dbReference>
<dbReference type="InterPro" id="IPR027267">
    <property type="entry name" value="AH/BAR_dom_sf"/>
</dbReference>
<dbReference type="Pfam" id="PF01412">
    <property type="entry name" value="ArfGap"/>
    <property type="match status" value="1"/>
</dbReference>
<evidence type="ECO:0000313" key="12">
    <source>
        <dbReference type="EMBL" id="KMZ66060.1"/>
    </source>
</evidence>
<dbReference type="InterPro" id="IPR045258">
    <property type="entry name" value="ACAP1/2/3-like"/>
</dbReference>
<organism evidence="12 13">
    <name type="scientific">Zostera marina</name>
    <name type="common">Eelgrass</name>
    <dbReference type="NCBI Taxonomy" id="29655"/>
    <lineage>
        <taxon>Eukaryota</taxon>
        <taxon>Viridiplantae</taxon>
        <taxon>Streptophyta</taxon>
        <taxon>Embryophyta</taxon>
        <taxon>Tracheophyta</taxon>
        <taxon>Spermatophyta</taxon>
        <taxon>Magnoliopsida</taxon>
        <taxon>Liliopsida</taxon>
        <taxon>Zosteraceae</taxon>
        <taxon>Zostera</taxon>
    </lineage>
</organism>